<evidence type="ECO:0000313" key="2">
    <source>
        <dbReference type="EMBL" id="KAL3426269.1"/>
    </source>
</evidence>
<gene>
    <name evidence="2" type="ORF">PVAG01_03060</name>
</gene>
<protein>
    <submittedName>
        <fullName evidence="2">Uncharacterized protein</fullName>
    </submittedName>
</protein>
<keyword evidence="1" id="KW-0732">Signal</keyword>
<organism evidence="2 3">
    <name type="scientific">Phlyctema vagabunda</name>
    <dbReference type="NCBI Taxonomy" id="108571"/>
    <lineage>
        <taxon>Eukaryota</taxon>
        <taxon>Fungi</taxon>
        <taxon>Dikarya</taxon>
        <taxon>Ascomycota</taxon>
        <taxon>Pezizomycotina</taxon>
        <taxon>Leotiomycetes</taxon>
        <taxon>Helotiales</taxon>
        <taxon>Dermateaceae</taxon>
        <taxon>Phlyctema</taxon>
    </lineage>
</organism>
<proteinExistence type="predicted"/>
<dbReference type="EMBL" id="JBFCZG010000002">
    <property type="protein sequence ID" value="KAL3426269.1"/>
    <property type="molecule type" value="Genomic_DNA"/>
</dbReference>
<evidence type="ECO:0000313" key="3">
    <source>
        <dbReference type="Proteomes" id="UP001629113"/>
    </source>
</evidence>
<dbReference type="Proteomes" id="UP001629113">
    <property type="component" value="Unassembled WGS sequence"/>
</dbReference>
<feature type="signal peptide" evidence="1">
    <location>
        <begin position="1"/>
        <end position="23"/>
    </location>
</feature>
<name>A0ABR4PSC6_9HELO</name>
<comment type="caution">
    <text evidence="2">The sequence shown here is derived from an EMBL/GenBank/DDBJ whole genome shotgun (WGS) entry which is preliminary data.</text>
</comment>
<reference evidence="2 3" key="1">
    <citation type="submission" date="2024-06" db="EMBL/GenBank/DDBJ databases">
        <title>Complete genome of Phlyctema vagabunda strain 19-DSS-EL-015.</title>
        <authorList>
            <person name="Fiorenzani C."/>
        </authorList>
    </citation>
    <scope>NUCLEOTIDE SEQUENCE [LARGE SCALE GENOMIC DNA]</scope>
    <source>
        <strain evidence="2 3">19-DSS-EL-015</strain>
    </source>
</reference>
<sequence length="132" mass="13834">MVKFAYRFALLALARVGMSQVAGCNPQSSGCVFYLNQYLVALGDGGYTCAALRSDCTVIDGASADPCDPGTVLSGLGQGDVVVGSRGGSGDQIYADFTYNNVGYGLGNNHNIVDCSHDLSECTDLFIYFDCS</sequence>
<feature type="chain" id="PRO_5046303344" evidence="1">
    <location>
        <begin position="24"/>
        <end position="132"/>
    </location>
</feature>
<evidence type="ECO:0000256" key="1">
    <source>
        <dbReference type="SAM" id="SignalP"/>
    </source>
</evidence>
<keyword evidence="3" id="KW-1185">Reference proteome</keyword>
<accession>A0ABR4PSC6</accession>